<dbReference type="OrthoDB" id="269405at2759"/>
<evidence type="ECO:0000313" key="7">
    <source>
        <dbReference type="EMBL" id="KAF2199983.1"/>
    </source>
</evidence>
<evidence type="ECO:0000256" key="2">
    <source>
        <dbReference type="ARBA" id="ARBA00006289"/>
    </source>
</evidence>
<keyword evidence="8" id="KW-1185">Reference proteome</keyword>
<dbReference type="EMBL" id="ML994045">
    <property type="protein sequence ID" value="KAF2199983.1"/>
    <property type="molecule type" value="Genomic_DNA"/>
</dbReference>
<dbReference type="PANTHER" id="PTHR21373:SF0">
    <property type="entry name" value="N-ALPHA-ACETYLTRANSFERASE 35, NATC AUXILIARY SUBUNIT"/>
    <property type="match status" value="1"/>
</dbReference>
<dbReference type="InterPro" id="IPR057983">
    <property type="entry name" value="NAA35-like_N"/>
</dbReference>
<dbReference type="InterPro" id="IPR007244">
    <property type="entry name" value="Naa35_N"/>
</dbReference>
<dbReference type="AlphaFoldDB" id="A0A9P4JIC1"/>
<keyword evidence="3" id="KW-0963">Cytoplasm</keyword>
<comment type="subcellular location">
    <subcellularLocation>
        <location evidence="1">Cytoplasm</location>
    </subcellularLocation>
</comment>
<comment type="caution">
    <text evidence="7">The sequence shown here is derived from an EMBL/GenBank/DDBJ whole genome shotgun (WGS) entry which is preliminary data.</text>
</comment>
<gene>
    <name evidence="7" type="ORF">GQ43DRAFT_397484</name>
</gene>
<protein>
    <submittedName>
        <fullName evidence="7">Amino-acid N-acetyltransferas-like protein subunit Mak10</fullName>
    </submittedName>
</protein>
<feature type="domain" description="NAA35-like TPR repeats" evidence="6">
    <location>
        <begin position="358"/>
        <end position="703"/>
    </location>
</feature>
<feature type="compositionally biased region" description="Polar residues" evidence="4">
    <location>
        <begin position="20"/>
        <end position="31"/>
    </location>
</feature>
<evidence type="ECO:0000256" key="1">
    <source>
        <dbReference type="ARBA" id="ARBA00004496"/>
    </source>
</evidence>
<proteinExistence type="inferred from homology"/>
<evidence type="ECO:0000313" key="8">
    <source>
        <dbReference type="Proteomes" id="UP000799536"/>
    </source>
</evidence>
<dbReference type="GO" id="GO:0031417">
    <property type="term" value="C:NatC complex"/>
    <property type="evidence" value="ECO:0007669"/>
    <property type="project" value="InterPro"/>
</dbReference>
<feature type="region of interest" description="Disordered" evidence="4">
    <location>
        <begin position="1"/>
        <end position="31"/>
    </location>
</feature>
<dbReference type="Pfam" id="PF25789">
    <property type="entry name" value="TPR_NAA35"/>
    <property type="match status" value="1"/>
</dbReference>
<sequence length="774" mass="87492">MTEPMPPGGSTSGKEGGALTQEQPGVSAASTTLPLRHSLRAAAIDPKLHDITEKFTEACNALKIGQLVKDEYFTLFESIGALEIMDTKMDSGFLQPGETLDEVYDTLAPLLPEEVIGIMDQLLCYEMAWHTGYPLSQTLLTSVYIDKLLWPEPRSVEQAQFYRGYVSEERRPGLLLRVLRAYCLALVKCVDSGIAVITNRDFFEEEDICTHTYNRVLFPQVGADVFVGELEDVIQNVQECAEEYITDDLKKAMLVRLEFRKNFLAALDLECPLDQLNKHWPLMQSNLVAINVTHQLGKPVEGSFSTKIQRRLASTVPPRPIVVLEFKDAFEKLKQLCADCEEATRFTSLPQNPLEYQSFMWAFASRSPPPLTYSRSYLSNLLFHPSSDLSILLQSDLGSLVFPASVVLDPSNWALSPPQNPNLPKDKRFQLAQLINDFTERAGHAYLEFWTALGQNRCRLRRMLCHAILGFDQVQNDAYTIDEGIMALTQEMGSAPENEIMPYPLTTWSYYRKLWMMEKVVFLGFEQDIYLPDEFAAQYHFLSTIASTRSRLLTNVSTHINAKYRRLFAAEGQTLRVATLVETANYVDSLLAESIGVHELSTALAKFWMVVLYLGLLGGKKLARPFSSPELRYELRMKPFWTLQPAEVPPFEEFRRDVWSYGPYDKLTPRFLEDLQNPQAELWMELDEAVKRAKEAWAQVKRFGAKSARAEGVEESWKREIQGVLASCVALGVAVAGIKGQAPKDLGEIRVEIPKVGSGKRYREGWVVGKVCRG</sequence>
<evidence type="ECO:0000256" key="4">
    <source>
        <dbReference type="SAM" id="MobiDB-lite"/>
    </source>
</evidence>
<feature type="domain" description="NAA35-like N-terminal" evidence="5">
    <location>
        <begin position="65"/>
        <end position="224"/>
    </location>
</feature>
<dbReference type="Proteomes" id="UP000799536">
    <property type="component" value="Unassembled WGS sequence"/>
</dbReference>
<reference evidence="7" key="1">
    <citation type="journal article" date="2020" name="Stud. Mycol.">
        <title>101 Dothideomycetes genomes: a test case for predicting lifestyles and emergence of pathogens.</title>
        <authorList>
            <person name="Haridas S."/>
            <person name="Albert R."/>
            <person name="Binder M."/>
            <person name="Bloem J."/>
            <person name="Labutti K."/>
            <person name="Salamov A."/>
            <person name="Andreopoulos B."/>
            <person name="Baker S."/>
            <person name="Barry K."/>
            <person name="Bills G."/>
            <person name="Bluhm B."/>
            <person name="Cannon C."/>
            <person name="Castanera R."/>
            <person name="Culley D."/>
            <person name="Daum C."/>
            <person name="Ezra D."/>
            <person name="Gonzalez J."/>
            <person name="Henrissat B."/>
            <person name="Kuo A."/>
            <person name="Liang C."/>
            <person name="Lipzen A."/>
            <person name="Lutzoni F."/>
            <person name="Magnuson J."/>
            <person name="Mondo S."/>
            <person name="Nolan M."/>
            <person name="Ohm R."/>
            <person name="Pangilinan J."/>
            <person name="Park H.-J."/>
            <person name="Ramirez L."/>
            <person name="Alfaro M."/>
            <person name="Sun H."/>
            <person name="Tritt A."/>
            <person name="Yoshinaga Y."/>
            <person name="Zwiers L.-H."/>
            <person name="Turgeon B."/>
            <person name="Goodwin S."/>
            <person name="Spatafora J."/>
            <person name="Crous P."/>
            <person name="Grigoriev I."/>
        </authorList>
    </citation>
    <scope>NUCLEOTIDE SEQUENCE</scope>
    <source>
        <strain evidence="7">ATCC 74209</strain>
    </source>
</reference>
<dbReference type="InterPro" id="IPR057982">
    <property type="entry name" value="TPR_NAA35"/>
</dbReference>
<evidence type="ECO:0000259" key="5">
    <source>
        <dbReference type="Pfam" id="PF04112"/>
    </source>
</evidence>
<evidence type="ECO:0000259" key="6">
    <source>
        <dbReference type="Pfam" id="PF25789"/>
    </source>
</evidence>
<comment type="similarity">
    <text evidence="2">Belongs to the MAK10 family.</text>
</comment>
<organism evidence="7 8">
    <name type="scientific">Delitschia confertaspora ATCC 74209</name>
    <dbReference type="NCBI Taxonomy" id="1513339"/>
    <lineage>
        <taxon>Eukaryota</taxon>
        <taxon>Fungi</taxon>
        <taxon>Dikarya</taxon>
        <taxon>Ascomycota</taxon>
        <taxon>Pezizomycotina</taxon>
        <taxon>Dothideomycetes</taxon>
        <taxon>Pleosporomycetidae</taxon>
        <taxon>Pleosporales</taxon>
        <taxon>Delitschiaceae</taxon>
        <taxon>Delitschia</taxon>
    </lineage>
</organism>
<evidence type="ECO:0000256" key="3">
    <source>
        <dbReference type="ARBA" id="ARBA00022490"/>
    </source>
</evidence>
<dbReference type="Pfam" id="PF04112">
    <property type="entry name" value="Mak10"/>
    <property type="match status" value="1"/>
</dbReference>
<name>A0A9P4JIC1_9PLEO</name>
<accession>A0A9P4JIC1</accession>
<dbReference type="PANTHER" id="PTHR21373">
    <property type="entry name" value="GLUCOSE REPRESSIBLE PROTEIN MAK10"/>
    <property type="match status" value="1"/>
</dbReference>